<reference evidence="3" key="1">
    <citation type="submission" date="2023-02" db="EMBL/GenBank/DDBJ databases">
        <title>Kitasatospora phosalacinea NBRC 14627.</title>
        <authorList>
            <person name="Ichikawa N."/>
            <person name="Sato H."/>
            <person name="Tonouchi N."/>
        </authorList>
    </citation>
    <scope>NUCLEOTIDE SEQUENCE</scope>
    <source>
        <strain evidence="3">NBRC 14627</strain>
    </source>
</reference>
<dbReference type="Proteomes" id="UP001165041">
    <property type="component" value="Unassembled WGS sequence"/>
</dbReference>
<protein>
    <recommendedName>
        <fullName evidence="5">Lipoprotein</fullName>
    </recommendedName>
</protein>
<accession>A0A9W6UZC1</accession>
<feature type="region of interest" description="Disordered" evidence="1">
    <location>
        <begin position="30"/>
        <end position="62"/>
    </location>
</feature>
<evidence type="ECO:0000313" key="3">
    <source>
        <dbReference type="EMBL" id="GLW68103.1"/>
    </source>
</evidence>
<evidence type="ECO:0000256" key="2">
    <source>
        <dbReference type="SAM" id="SignalP"/>
    </source>
</evidence>
<gene>
    <name evidence="3" type="ORF">Kpho02_04020</name>
</gene>
<organism evidence="3 4">
    <name type="scientific">Kitasatospora phosalacinea</name>
    <dbReference type="NCBI Taxonomy" id="2065"/>
    <lineage>
        <taxon>Bacteria</taxon>
        <taxon>Bacillati</taxon>
        <taxon>Actinomycetota</taxon>
        <taxon>Actinomycetes</taxon>
        <taxon>Kitasatosporales</taxon>
        <taxon>Streptomycetaceae</taxon>
        <taxon>Kitasatospora</taxon>
    </lineage>
</organism>
<dbReference type="PROSITE" id="PS51257">
    <property type="entry name" value="PROKAR_LIPOPROTEIN"/>
    <property type="match status" value="1"/>
</dbReference>
<evidence type="ECO:0000256" key="1">
    <source>
        <dbReference type="SAM" id="MobiDB-lite"/>
    </source>
</evidence>
<feature type="compositionally biased region" description="Low complexity" evidence="1">
    <location>
        <begin position="37"/>
        <end position="49"/>
    </location>
</feature>
<dbReference type="RefSeq" id="WP_285732760.1">
    <property type="nucleotide sequence ID" value="NZ_BSSA01000001.1"/>
</dbReference>
<proteinExistence type="predicted"/>
<evidence type="ECO:0000313" key="4">
    <source>
        <dbReference type="Proteomes" id="UP001165041"/>
    </source>
</evidence>
<feature type="signal peptide" evidence="2">
    <location>
        <begin position="1"/>
        <end position="31"/>
    </location>
</feature>
<feature type="chain" id="PRO_5040994995" description="Lipoprotein" evidence="2">
    <location>
        <begin position="32"/>
        <end position="231"/>
    </location>
</feature>
<comment type="caution">
    <text evidence="3">The sequence shown here is derived from an EMBL/GenBank/DDBJ whole genome shotgun (WGS) entry which is preliminary data.</text>
</comment>
<sequence length="231" mass="23618">MARKPIGRRTAPTAVAVLLLGLAACTQGSGAPDDHATAVAPTGAPTGSASPTGAPTGSAAPVAGFPAEARSQALERAAAEGWSPVEGSIASIGGHGGQVPQLLWQTASGDVCLVEAVTRLTPASTCEGPEKLAVTGPGLRHVFWSTLNADDTMTALLMASSEEAVSVSCAGRDHPLAEVARYTVGGVERRFYTVDLPEDRGGTYRAVVTRNGQRVTEDVPILFSPAKKTEC</sequence>
<evidence type="ECO:0008006" key="5">
    <source>
        <dbReference type="Google" id="ProtNLM"/>
    </source>
</evidence>
<keyword evidence="2" id="KW-0732">Signal</keyword>
<dbReference type="EMBL" id="BSSA01000001">
    <property type="protein sequence ID" value="GLW68103.1"/>
    <property type="molecule type" value="Genomic_DNA"/>
</dbReference>
<dbReference type="AlphaFoldDB" id="A0A9W6UZC1"/>
<name>A0A9W6UZC1_9ACTN</name>